<dbReference type="InterPro" id="IPR027417">
    <property type="entry name" value="P-loop_NTPase"/>
</dbReference>
<keyword evidence="1" id="KW-0378">Hydrolase</keyword>
<evidence type="ECO:0000313" key="6">
    <source>
        <dbReference type="EMBL" id="QDT54085.1"/>
    </source>
</evidence>
<keyword evidence="2" id="KW-0862">Zinc</keyword>
<sequence>MSLAQVLQAKFRGDVRFRGQAYLQAERVAVTRVTSDHLYAVVRDGVEYQTQLSRVNGEMKMFCTCVGEGQTRDPACKHLWATVLAVDTGSYLTATARVGHIPPFAAESASTFVMSPLEEEEEGGGDVFQPRARRENGVAVATPTATKLRAPKKDWEQKLDVIREAHEPGAVARTTESREQEIFFEIDLTESRSGKRLIVQTSQRQRRANGQWGKLKPLKLRPGKFEDIEHADDRKILAYLAGGTPERTNWYAQQAEFQTSVFRYTLPHELALLLLPMMCATGRVRIAGESESDGQAVTWDTGPSWSLCLALRSAEMGETWRLTGELRRGQESLPLAKASLLLPGGLALIDHKLSTFDDFGAFEWIETVNQENGLEVAGGEQQELVDRLLDMPALPELDLPMDLRLEEIRVRPTPMVLLKSPKVRGWKHDRLQGAVQFDYDGAVVNGGSTQWAIVQRERGVCILRDREFEAAAWSQLQAAGFRRLLDRLRGESDIEISVSDLGRAVRALVESKWQVRADGNPVRQPGPMAFRVESSVDWFELSAKIDFDGRTAAFPELLSALARGDSTIRLDDGSLGILPEEWLKQYGWLSSLATADDDALKFSASQVGLIDALLAGEQIVELDAGFQHVRDRLQNFQGVDADFEPVGFHGELRPYQREGVGWLKFLQEFRFGGCLADDMGLGKTIQLLALLQERKRLRDKHLPSLVVVPKSLLFNWVQEIQRFTPEMTHVEYTGLERAAMRDSLATHDIILTTYGTLRRDVGILKDIVFDYSVLDEAQTIKNAASQVAKASRLIKAQHRLALSGTPIENHLGDLWSIFEYLNPGMLGRSSAFKMQTSDASDEQSRRVLARGLKPFVLRRTKMQVAAELPEKMEETIFCQMGKRQTRLYHELRDHYRSSLLGLVKEQGLGKSKLHVLEALLRLRQAACHPALLERESSEEAFAKLDVLIPHLDELIQEGHKSLVFSQFTSMLAIVRQHLDKKGIRYAYLDGQTKKRKQVVDEFQDDPNCPVFLISLKAGGLGLNLTAAEYVFLLDPWWNPAVEAQAIDRAHRVGQTKRVFAYRLICKDTVEEKILELQKKKRELADAILEADGGLMKDLTAEDLELLLS</sequence>
<dbReference type="InterPro" id="IPR000330">
    <property type="entry name" value="SNF2_N"/>
</dbReference>
<dbReference type="InterPro" id="IPR001650">
    <property type="entry name" value="Helicase_C-like"/>
</dbReference>
<feature type="domain" description="SWIM-type" evidence="3">
    <location>
        <begin position="48"/>
        <end position="87"/>
    </location>
</feature>
<dbReference type="GO" id="GO:0005524">
    <property type="term" value="F:ATP binding"/>
    <property type="evidence" value="ECO:0007669"/>
    <property type="project" value="InterPro"/>
</dbReference>
<evidence type="ECO:0000259" key="5">
    <source>
        <dbReference type="PROSITE" id="PS51194"/>
    </source>
</evidence>
<accession>A0A517SDA3</accession>
<feature type="domain" description="Helicase ATP-binding" evidence="4">
    <location>
        <begin position="664"/>
        <end position="824"/>
    </location>
</feature>
<dbReference type="OrthoDB" id="9814088at2"/>
<reference evidence="6 7" key="1">
    <citation type="submission" date="2019-02" db="EMBL/GenBank/DDBJ databases">
        <title>Deep-cultivation of Planctomycetes and their phenomic and genomic characterization uncovers novel biology.</title>
        <authorList>
            <person name="Wiegand S."/>
            <person name="Jogler M."/>
            <person name="Boedeker C."/>
            <person name="Pinto D."/>
            <person name="Vollmers J."/>
            <person name="Rivas-Marin E."/>
            <person name="Kohn T."/>
            <person name="Peeters S.H."/>
            <person name="Heuer A."/>
            <person name="Rast P."/>
            <person name="Oberbeckmann S."/>
            <person name="Bunk B."/>
            <person name="Jeske O."/>
            <person name="Meyerdierks A."/>
            <person name="Storesund J.E."/>
            <person name="Kallscheuer N."/>
            <person name="Luecker S."/>
            <person name="Lage O.M."/>
            <person name="Pohl T."/>
            <person name="Merkel B.J."/>
            <person name="Hornburger P."/>
            <person name="Mueller R.-W."/>
            <person name="Bruemmer F."/>
            <person name="Labrenz M."/>
            <person name="Spormann A.M."/>
            <person name="Op den Camp H."/>
            <person name="Overmann J."/>
            <person name="Amann R."/>
            <person name="Jetten M.S.M."/>
            <person name="Mascher T."/>
            <person name="Medema M.H."/>
            <person name="Devos D.P."/>
            <person name="Kaster A.-K."/>
            <person name="Ovreas L."/>
            <person name="Rohde M."/>
            <person name="Galperin M.Y."/>
            <person name="Jogler C."/>
        </authorList>
    </citation>
    <scope>NUCLEOTIDE SEQUENCE [LARGE SCALE GENOMIC DNA]</scope>
    <source>
        <strain evidence="6 7">Pan44</strain>
    </source>
</reference>
<name>A0A517SDA3_9PLAN</name>
<dbReference type="Proteomes" id="UP000315700">
    <property type="component" value="Chromosome"/>
</dbReference>
<dbReference type="GO" id="GO:0008270">
    <property type="term" value="F:zinc ion binding"/>
    <property type="evidence" value="ECO:0007669"/>
    <property type="project" value="UniProtKB-KW"/>
</dbReference>
<dbReference type="SMART" id="SM00487">
    <property type="entry name" value="DEXDc"/>
    <property type="match status" value="1"/>
</dbReference>
<dbReference type="CDD" id="cd18793">
    <property type="entry name" value="SF2_C_SNF"/>
    <property type="match status" value="1"/>
</dbReference>
<dbReference type="Gene3D" id="3.40.50.10810">
    <property type="entry name" value="Tandem AAA-ATPase domain"/>
    <property type="match status" value="1"/>
</dbReference>
<dbReference type="KEGG" id="ccos:Pan44_21120"/>
<keyword evidence="2" id="KW-0863">Zinc-finger</keyword>
<dbReference type="PROSITE" id="PS51192">
    <property type="entry name" value="HELICASE_ATP_BIND_1"/>
    <property type="match status" value="1"/>
</dbReference>
<evidence type="ECO:0000313" key="7">
    <source>
        <dbReference type="Proteomes" id="UP000315700"/>
    </source>
</evidence>
<keyword evidence="7" id="KW-1185">Reference proteome</keyword>
<dbReference type="PROSITE" id="PS51194">
    <property type="entry name" value="HELICASE_CTER"/>
    <property type="match status" value="1"/>
</dbReference>
<dbReference type="PROSITE" id="PS50966">
    <property type="entry name" value="ZF_SWIM"/>
    <property type="match status" value="1"/>
</dbReference>
<evidence type="ECO:0000259" key="4">
    <source>
        <dbReference type="PROSITE" id="PS51192"/>
    </source>
</evidence>
<dbReference type="PANTHER" id="PTHR10799">
    <property type="entry name" value="SNF2/RAD54 HELICASE FAMILY"/>
    <property type="match status" value="1"/>
</dbReference>
<dbReference type="InterPro" id="IPR007527">
    <property type="entry name" value="Znf_SWIM"/>
</dbReference>
<feature type="domain" description="Helicase C-terminal" evidence="5">
    <location>
        <begin position="943"/>
        <end position="1099"/>
    </location>
</feature>
<keyword evidence="6" id="KW-0067">ATP-binding</keyword>
<gene>
    <name evidence="6" type="ORF">Pan44_21120</name>
</gene>
<keyword evidence="6" id="KW-0347">Helicase</keyword>
<dbReference type="GO" id="GO:0004386">
    <property type="term" value="F:helicase activity"/>
    <property type="evidence" value="ECO:0007669"/>
    <property type="project" value="UniProtKB-KW"/>
</dbReference>
<dbReference type="Pfam" id="PF00176">
    <property type="entry name" value="SNF2-rel_dom"/>
    <property type="match status" value="1"/>
</dbReference>
<dbReference type="Gene3D" id="3.40.50.300">
    <property type="entry name" value="P-loop containing nucleotide triphosphate hydrolases"/>
    <property type="match status" value="1"/>
</dbReference>
<dbReference type="InterPro" id="IPR014001">
    <property type="entry name" value="Helicase_ATP-bd"/>
</dbReference>
<dbReference type="InterPro" id="IPR049730">
    <property type="entry name" value="SNF2/RAD54-like_C"/>
</dbReference>
<dbReference type="EMBL" id="CP036271">
    <property type="protein sequence ID" value="QDT54085.1"/>
    <property type="molecule type" value="Genomic_DNA"/>
</dbReference>
<keyword evidence="6" id="KW-0547">Nucleotide-binding</keyword>
<keyword evidence="2" id="KW-0479">Metal-binding</keyword>
<dbReference type="RefSeq" id="WP_145029841.1">
    <property type="nucleotide sequence ID" value="NZ_CP036271.1"/>
</dbReference>
<dbReference type="InterPro" id="IPR038718">
    <property type="entry name" value="SNF2-like_sf"/>
</dbReference>
<evidence type="ECO:0000259" key="3">
    <source>
        <dbReference type="PROSITE" id="PS50966"/>
    </source>
</evidence>
<evidence type="ECO:0000256" key="2">
    <source>
        <dbReference type="PROSITE-ProRule" id="PRU00325"/>
    </source>
</evidence>
<dbReference type="SMART" id="SM00490">
    <property type="entry name" value="HELICc"/>
    <property type="match status" value="1"/>
</dbReference>
<evidence type="ECO:0000256" key="1">
    <source>
        <dbReference type="ARBA" id="ARBA00022801"/>
    </source>
</evidence>
<dbReference type="AlphaFoldDB" id="A0A517SDA3"/>
<dbReference type="InParanoid" id="A0A517SDA3"/>
<dbReference type="Pfam" id="PF00271">
    <property type="entry name" value="Helicase_C"/>
    <property type="match status" value="1"/>
</dbReference>
<dbReference type="GO" id="GO:0016787">
    <property type="term" value="F:hydrolase activity"/>
    <property type="evidence" value="ECO:0007669"/>
    <property type="project" value="UniProtKB-KW"/>
</dbReference>
<protein>
    <submittedName>
        <fullName evidence="6">ATP-dependent helicase HepA</fullName>
    </submittedName>
</protein>
<organism evidence="6 7">
    <name type="scientific">Caulifigura coniformis</name>
    <dbReference type="NCBI Taxonomy" id="2527983"/>
    <lineage>
        <taxon>Bacteria</taxon>
        <taxon>Pseudomonadati</taxon>
        <taxon>Planctomycetota</taxon>
        <taxon>Planctomycetia</taxon>
        <taxon>Planctomycetales</taxon>
        <taxon>Planctomycetaceae</taxon>
        <taxon>Caulifigura</taxon>
    </lineage>
</organism>
<proteinExistence type="predicted"/>
<dbReference type="SUPFAM" id="SSF52540">
    <property type="entry name" value="P-loop containing nucleoside triphosphate hydrolases"/>
    <property type="match status" value="2"/>
</dbReference>